<evidence type="ECO:0000256" key="14">
    <source>
        <dbReference type="ARBA" id="ARBA00049255"/>
    </source>
</evidence>
<evidence type="ECO:0000256" key="5">
    <source>
        <dbReference type="ARBA" id="ARBA00022555"/>
    </source>
</evidence>
<dbReference type="PANTHER" id="PTHR10947:SF0">
    <property type="entry name" value="PHENYLALANINE--TRNA LIGASE BETA SUBUNIT"/>
    <property type="match status" value="1"/>
</dbReference>
<dbReference type="InterPro" id="IPR002547">
    <property type="entry name" value="tRNA-bd_dom"/>
</dbReference>
<proteinExistence type="inferred from homology"/>
<keyword evidence="13 15" id="KW-0030">Aminoacyl-tRNA synthetase</keyword>
<evidence type="ECO:0000256" key="11">
    <source>
        <dbReference type="ARBA" id="ARBA00022884"/>
    </source>
</evidence>
<dbReference type="GO" id="GO:0016740">
    <property type="term" value="F:transferase activity"/>
    <property type="evidence" value="ECO:0007669"/>
    <property type="project" value="UniProtKB-ARBA"/>
</dbReference>
<name>A0A078M089_9BACL</name>
<dbReference type="Gene3D" id="3.30.930.10">
    <property type="entry name" value="Bira Bifunctional Protein, Domain 2"/>
    <property type="match status" value="1"/>
</dbReference>
<dbReference type="Pfam" id="PF01588">
    <property type="entry name" value="tRNA_bind"/>
    <property type="match status" value="1"/>
</dbReference>
<keyword evidence="8 15" id="KW-0547">Nucleotide-binding</keyword>
<dbReference type="InterPro" id="IPR005146">
    <property type="entry name" value="B3/B4_tRNA-bd"/>
</dbReference>
<comment type="subcellular location">
    <subcellularLocation>
        <location evidence="1 15">Cytoplasm</location>
    </subcellularLocation>
</comment>
<dbReference type="FunFam" id="3.30.70.380:FF:000001">
    <property type="entry name" value="Phenylalanine--tRNA ligase beta subunit"/>
    <property type="match status" value="1"/>
</dbReference>
<comment type="subunit">
    <text evidence="3 15">Tetramer of two alpha and two beta subunits.</text>
</comment>
<evidence type="ECO:0000256" key="3">
    <source>
        <dbReference type="ARBA" id="ARBA00011209"/>
    </source>
</evidence>
<dbReference type="InterPro" id="IPR045060">
    <property type="entry name" value="Phe-tRNA-ligase_IIc_bsu"/>
</dbReference>
<dbReference type="HOGENOM" id="CLU_016891_0_0_9"/>
<dbReference type="NCBIfam" id="TIGR00472">
    <property type="entry name" value="pheT_bact"/>
    <property type="match status" value="1"/>
</dbReference>
<dbReference type="EMBL" id="LN483073">
    <property type="protein sequence ID" value="CDZ99639.1"/>
    <property type="molecule type" value="Genomic_DNA"/>
</dbReference>
<dbReference type="GO" id="GO:0005524">
    <property type="term" value="F:ATP binding"/>
    <property type="evidence" value="ECO:0007669"/>
    <property type="project" value="UniProtKB-UniRule"/>
</dbReference>
<reference evidence="20" key="1">
    <citation type="submission" date="2014-07" db="EMBL/GenBank/DDBJ databases">
        <authorList>
            <person name="Urmite Genomes Urmite Genomes"/>
        </authorList>
    </citation>
    <scope>NUCLEOTIDE SEQUENCE</scope>
    <source>
        <strain evidence="20">13S34_air</strain>
    </source>
</reference>
<dbReference type="InterPro" id="IPR036690">
    <property type="entry name" value="Fdx_antiC-bd_sf"/>
</dbReference>
<dbReference type="GO" id="GO:0009328">
    <property type="term" value="C:phenylalanine-tRNA ligase complex"/>
    <property type="evidence" value="ECO:0007669"/>
    <property type="project" value="TreeGrafter"/>
</dbReference>
<dbReference type="SUPFAM" id="SSF56037">
    <property type="entry name" value="PheT/TilS domain"/>
    <property type="match status" value="1"/>
</dbReference>
<keyword evidence="5 16" id="KW-0820">tRNA-binding</keyword>
<dbReference type="GO" id="GO:0000287">
    <property type="term" value="F:magnesium ion binding"/>
    <property type="evidence" value="ECO:0007669"/>
    <property type="project" value="UniProtKB-UniRule"/>
</dbReference>
<dbReference type="SUPFAM" id="SSF54991">
    <property type="entry name" value="Anticodon-binding domain of PheRS"/>
    <property type="match status" value="1"/>
</dbReference>
<dbReference type="PROSITE" id="PS50886">
    <property type="entry name" value="TRBD"/>
    <property type="match status" value="1"/>
</dbReference>
<dbReference type="SMART" id="SM00874">
    <property type="entry name" value="B5"/>
    <property type="match status" value="1"/>
</dbReference>
<keyword evidence="12 15" id="KW-0648">Protein biosynthesis</keyword>
<dbReference type="PATRIC" id="fig|1461583.4.peg.194"/>
<keyword evidence="7 15" id="KW-0479">Metal-binding</keyword>
<keyword evidence="11 16" id="KW-0694">RNA-binding</keyword>
<dbReference type="NCBIfam" id="NF045760">
    <property type="entry name" value="YtpR"/>
    <property type="match status" value="1"/>
</dbReference>
<dbReference type="InterPro" id="IPR020825">
    <property type="entry name" value="Phe-tRNA_synthase-like_B3/B4"/>
</dbReference>
<dbReference type="InterPro" id="IPR009061">
    <property type="entry name" value="DNA-bd_dom_put_sf"/>
</dbReference>
<dbReference type="Pfam" id="PF03484">
    <property type="entry name" value="B5"/>
    <property type="match status" value="1"/>
</dbReference>
<dbReference type="CDD" id="cd00769">
    <property type="entry name" value="PheRS_beta_core"/>
    <property type="match status" value="1"/>
</dbReference>
<dbReference type="InterPro" id="IPR012340">
    <property type="entry name" value="NA-bd_OB-fold"/>
</dbReference>
<feature type="binding site" evidence="15">
    <location>
        <position position="462"/>
    </location>
    <ligand>
        <name>Mg(2+)</name>
        <dbReference type="ChEBI" id="CHEBI:18420"/>
        <note>shared with alpha subunit</note>
    </ligand>
</feature>
<dbReference type="GO" id="GO:0140096">
    <property type="term" value="F:catalytic activity, acting on a protein"/>
    <property type="evidence" value="ECO:0007669"/>
    <property type="project" value="UniProtKB-ARBA"/>
</dbReference>
<dbReference type="PROSITE" id="PS51447">
    <property type="entry name" value="FDX_ACB"/>
    <property type="match status" value="1"/>
</dbReference>
<feature type="domain" description="FDX-ACB" evidence="18">
    <location>
        <begin position="712"/>
        <end position="805"/>
    </location>
</feature>
<dbReference type="GO" id="GO:0000049">
    <property type="term" value="F:tRNA binding"/>
    <property type="evidence" value="ECO:0007669"/>
    <property type="project" value="UniProtKB-UniRule"/>
</dbReference>
<evidence type="ECO:0000256" key="6">
    <source>
        <dbReference type="ARBA" id="ARBA00022598"/>
    </source>
</evidence>
<dbReference type="Pfam" id="PF03483">
    <property type="entry name" value="B3_4"/>
    <property type="match status" value="1"/>
</dbReference>
<evidence type="ECO:0000256" key="2">
    <source>
        <dbReference type="ARBA" id="ARBA00008653"/>
    </source>
</evidence>
<evidence type="ECO:0000256" key="7">
    <source>
        <dbReference type="ARBA" id="ARBA00022723"/>
    </source>
</evidence>
<evidence type="ECO:0000256" key="15">
    <source>
        <dbReference type="HAMAP-Rule" id="MF_00283"/>
    </source>
</evidence>
<evidence type="ECO:0000313" key="20">
    <source>
        <dbReference type="EMBL" id="CDZ99639.1"/>
    </source>
</evidence>
<evidence type="ECO:0000259" key="17">
    <source>
        <dbReference type="PROSITE" id="PS50886"/>
    </source>
</evidence>
<feature type="binding site" evidence="15">
    <location>
        <position position="471"/>
    </location>
    <ligand>
        <name>Mg(2+)</name>
        <dbReference type="ChEBI" id="CHEBI:18420"/>
        <note>shared with alpha subunit</note>
    </ligand>
</feature>
<comment type="cofactor">
    <cofactor evidence="15">
        <name>Mg(2+)</name>
        <dbReference type="ChEBI" id="CHEBI:18420"/>
    </cofactor>
    <text evidence="15">Binds 2 magnesium ions per tetramer.</text>
</comment>
<keyword evidence="6 15" id="KW-0436">Ligase</keyword>
<dbReference type="InterPro" id="IPR033714">
    <property type="entry name" value="tRNA_bind_bactPheRS"/>
</dbReference>
<accession>A0A078M089</accession>
<protein>
    <recommendedName>
        <fullName evidence="15">Phenylalanine--tRNA ligase beta subunit</fullName>
        <ecNumber evidence="15">6.1.1.20</ecNumber>
    </recommendedName>
    <alternativeName>
        <fullName evidence="15">Phenylalanyl-tRNA synthetase beta subunit</fullName>
        <shortName evidence="15">PheRS</shortName>
    </alternativeName>
</protein>
<evidence type="ECO:0000256" key="4">
    <source>
        <dbReference type="ARBA" id="ARBA00022490"/>
    </source>
</evidence>
<evidence type="ECO:0000256" key="13">
    <source>
        <dbReference type="ARBA" id="ARBA00023146"/>
    </source>
</evidence>
<evidence type="ECO:0000256" key="12">
    <source>
        <dbReference type="ARBA" id="ARBA00022917"/>
    </source>
</evidence>
<dbReference type="FunFam" id="3.50.40.10:FF:000001">
    <property type="entry name" value="Phenylalanine--tRNA ligase beta subunit"/>
    <property type="match status" value="1"/>
</dbReference>
<dbReference type="SUPFAM" id="SSF46955">
    <property type="entry name" value="Putative DNA-binding domain"/>
    <property type="match status" value="1"/>
</dbReference>
<keyword evidence="10 15" id="KW-0460">Magnesium</keyword>
<dbReference type="FunFam" id="3.30.56.10:FF:000002">
    <property type="entry name" value="Phenylalanine--tRNA ligase beta subunit"/>
    <property type="match status" value="1"/>
</dbReference>
<dbReference type="SUPFAM" id="SSF50249">
    <property type="entry name" value="Nucleic acid-binding proteins"/>
    <property type="match status" value="1"/>
</dbReference>
<dbReference type="PANTHER" id="PTHR10947">
    <property type="entry name" value="PHENYLALANYL-TRNA SYNTHETASE BETA CHAIN AND LEUCINE-RICH REPEAT-CONTAINING PROTEIN 47"/>
    <property type="match status" value="1"/>
</dbReference>
<organism evidence="20">
    <name type="scientific">Metalysinibacillus saudimassiliensis</name>
    <dbReference type="NCBI Taxonomy" id="1461583"/>
    <lineage>
        <taxon>Bacteria</taxon>
        <taxon>Bacillati</taxon>
        <taxon>Bacillota</taxon>
        <taxon>Bacilli</taxon>
        <taxon>Bacillales</taxon>
        <taxon>Caryophanaceae</taxon>
        <taxon>Metalysinibacillus</taxon>
    </lineage>
</organism>
<evidence type="ECO:0000259" key="18">
    <source>
        <dbReference type="PROSITE" id="PS51447"/>
    </source>
</evidence>
<dbReference type="EC" id="6.1.1.20" evidence="15"/>
<keyword evidence="4 15" id="KW-0963">Cytoplasm</keyword>
<dbReference type="InterPro" id="IPR005121">
    <property type="entry name" value="Fdx_antiC-bd"/>
</dbReference>
<evidence type="ECO:0000256" key="16">
    <source>
        <dbReference type="PROSITE-ProRule" id="PRU00209"/>
    </source>
</evidence>
<dbReference type="CDD" id="cd02796">
    <property type="entry name" value="tRNA_bind_bactPheRS"/>
    <property type="match status" value="1"/>
</dbReference>
<feature type="domain" description="B5" evidence="19">
    <location>
        <begin position="409"/>
        <end position="484"/>
    </location>
</feature>
<dbReference type="GO" id="GO:0004826">
    <property type="term" value="F:phenylalanine-tRNA ligase activity"/>
    <property type="evidence" value="ECO:0007669"/>
    <property type="project" value="UniProtKB-UniRule"/>
</dbReference>
<dbReference type="Pfam" id="PF17759">
    <property type="entry name" value="tRNA_synthFbeta"/>
    <property type="match status" value="1"/>
</dbReference>
<dbReference type="Gene3D" id="3.30.56.10">
    <property type="match status" value="2"/>
</dbReference>
<dbReference type="GO" id="GO:0006432">
    <property type="term" value="P:phenylalanyl-tRNA aminoacylation"/>
    <property type="evidence" value="ECO:0007669"/>
    <property type="project" value="UniProtKB-UniRule"/>
</dbReference>
<comment type="catalytic activity">
    <reaction evidence="14 15">
        <text>tRNA(Phe) + L-phenylalanine + ATP = L-phenylalanyl-tRNA(Phe) + AMP + diphosphate + H(+)</text>
        <dbReference type="Rhea" id="RHEA:19413"/>
        <dbReference type="Rhea" id="RHEA-COMP:9668"/>
        <dbReference type="Rhea" id="RHEA-COMP:9699"/>
        <dbReference type="ChEBI" id="CHEBI:15378"/>
        <dbReference type="ChEBI" id="CHEBI:30616"/>
        <dbReference type="ChEBI" id="CHEBI:33019"/>
        <dbReference type="ChEBI" id="CHEBI:58095"/>
        <dbReference type="ChEBI" id="CHEBI:78442"/>
        <dbReference type="ChEBI" id="CHEBI:78531"/>
        <dbReference type="ChEBI" id="CHEBI:456215"/>
        <dbReference type="EC" id="6.1.1.20"/>
    </reaction>
</comment>
<dbReference type="Gene3D" id="3.30.70.380">
    <property type="entry name" value="Ferrodoxin-fold anticodon-binding domain"/>
    <property type="match status" value="1"/>
</dbReference>
<comment type="similarity">
    <text evidence="2 15">Belongs to the phenylalanyl-tRNA synthetase beta subunit family. Type 1 subfamily.</text>
</comment>
<dbReference type="AlphaFoldDB" id="A0A078M089"/>
<dbReference type="HAMAP" id="MF_00283">
    <property type="entry name" value="Phe_tRNA_synth_beta1"/>
    <property type="match status" value="1"/>
</dbReference>
<dbReference type="SMART" id="SM00873">
    <property type="entry name" value="B3_4"/>
    <property type="match status" value="1"/>
</dbReference>
<evidence type="ECO:0000256" key="1">
    <source>
        <dbReference type="ARBA" id="ARBA00004496"/>
    </source>
</evidence>
<dbReference type="Gene3D" id="3.50.40.10">
    <property type="entry name" value="Phenylalanyl-trna Synthetase, Chain B, domain 3"/>
    <property type="match status" value="1"/>
</dbReference>
<dbReference type="PROSITE" id="PS51483">
    <property type="entry name" value="B5"/>
    <property type="match status" value="1"/>
</dbReference>
<evidence type="ECO:0000256" key="10">
    <source>
        <dbReference type="ARBA" id="ARBA00022842"/>
    </source>
</evidence>
<keyword evidence="9 15" id="KW-0067">ATP-binding</keyword>
<evidence type="ECO:0000256" key="9">
    <source>
        <dbReference type="ARBA" id="ARBA00022840"/>
    </source>
</evidence>
<dbReference type="FunFam" id="2.40.50.140:FF:000045">
    <property type="entry name" value="Phenylalanine--tRNA ligase beta subunit"/>
    <property type="match status" value="1"/>
</dbReference>
<dbReference type="InterPro" id="IPR004532">
    <property type="entry name" value="Phe-tRNA-ligase_IIc_bsu_bact"/>
</dbReference>
<evidence type="ECO:0000259" key="19">
    <source>
        <dbReference type="PROSITE" id="PS51483"/>
    </source>
</evidence>
<dbReference type="Gene3D" id="2.40.50.140">
    <property type="entry name" value="Nucleic acid-binding proteins"/>
    <property type="match status" value="1"/>
</dbReference>
<feature type="binding site" evidence="15">
    <location>
        <position position="468"/>
    </location>
    <ligand>
        <name>Mg(2+)</name>
        <dbReference type="ChEBI" id="CHEBI:18420"/>
        <note>shared with alpha subunit</note>
    </ligand>
</feature>
<dbReference type="InterPro" id="IPR045864">
    <property type="entry name" value="aa-tRNA-synth_II/BPL/LPL"/>
</dbReference>
<dbReference type="SUPFAM" id="SSF55681">
    <property type="entry name" value="Class II aaRS and biotin synthetases"/>
    <property type="match status" value="1"/>
</dbReference>
<dbReference type="InterPro" id="IPR041616">
    <property type="entry name" value="PheRS_beta_core"/>
</dbReference>
<gene>
    <name evidence="20" type="primary">pheT_1</name>
    <name evidence="15" type="synonym">pheT</name>
    <name evidence="20" type="ORF">BN1050_00220</name>
</gene>
<dbReference type="SMART" id="SM00896">
    <property type="entry name" value="FDX-ACB"/>
    <property type="match status" value="1"/>
</dbReference>
<dbReference type="FunFam" id="3.30.930.10:FF:000022">
    <property type="entry name" value="Phenylalanine--tRNA ligase beta subunit"/>
    <property type="match status" value="1"/>
</dbReference>
<dbReference type="Pfam" id="PF03147">
    <property type="entry name" value="FDX-ACB"/>
    <property type="match status" value="1"/>
</dbReference>
<feature type="domain" description="TRNA-binding" evidence="17">
    <location>
        <begin position="40"/>
        <end position="155"/>
    </location>
</feature>
<dbReference type="InterPro" id="IPR005147">
    <property type="entry name" value="tRNA_synthase_B5-dom"/>
</dbReference>
<sequence length="805" mass="87545">MLVSLNWLKEYVDISALTGAELAERITRSGIEVDAVIDSSYNMNNVVIGHVVSKDKHPEADKLSICQVNVGADELQQIICGAPNVDAGQNVIVALPGAVLPGGMKIKKAKLRGEVSNGMICSLQELGVEGKLVPKAYAEGIYVIASDVVPGTDALDYLHYRDTILELDLTPNRSDALSMLGVAYEVAAILNTTVTLPNTAITPVAVKASDKLSLRVEDTQANPMYVAKIVQNVQVQPSPLWLQQRLMAAGVRPLNNVVDITNFVLMEYGQPLHAFDYDRLQTGEIVVRKATAGEKIMTLDTQERTLQATDLVITNGKEPVAIAGVMGGANSEVTDATTTVVIEAAYFEGQGVRQTSRRLGLRSDSSTRFEKGVDPNRVQKAADRAASLLVELAGGEVLAGDVVFDELNKEEKQIIVSPDFVNARLGMKISMDEMKEILERLQFGVTAENGKLTVAVPTRRQDIVIAEDIVEEIARLYGYDQIPMTLPQGATQIGKLTPYQADRRVVRDVMEGAGLYQAMTYSLTSSVAAQKYALKKEDVTKLMMPMSEERSTLRQSLIPSLVESVAYNVARNNSSVALYEVGSVFLGQNEHGQPYEEEHVAAVITGKWLDHAWQGESKQVDFFVLKGVVEALMTKLGLQTRINFVKADVDGLHPGRTAHILLDDEMVGLIGGLHPATQKEAGVKDTYVMELNLFALLAAANDKPLLSYTAVPRFPGMSRDIALVMNKDTAAGEVVAAIKQANVKLLQNITVFDVYEGDKMAEGKKSVAFSLTYLDPEHTLKDEEVVAAHNKVLKAIATIEGTEVR</sequence>
<feature type="binding site" evidence="15">
    <location>
        <position position="472"/>
    </location>
    <ligand>
        <name>Mg(2+)</name>
        <dbReference type="ChEBI" id="CHEBI:18420"/>
        <note>shared with alpha subunit</note>
    </ligand>
</feature>
<evidence type="ECO:0000256" key="8">
    <source>
        <dbReference type="ARBA" id="ARBA00022741"/>
    </source>
</evidence>